<feature type="domain" description="Glycoside hydrolase family 3 C-terminal" evidence="9">
    <location>
        <begin position="402"/>
        <end position="609"/>
    </location>
</feature>
<evidence type="ECO:0000256" key="7">
    <source>
        <dbReference type="SAM" id="SignalP"/>
    </source>
</evidence>
<accession>A0ABD3ICV2</accession>
<dbReference type="InterPro" id="IPR017853">
    <property type="entry name" value="GH"/>
</dbReference>
<evidence type="ECO:0000256" key="1">
    <source>
        <dbReference type="ARBA" id="ARBA00000448"/>
    </source>
</evidence>
<organism evidence="10 11">
    <name type="scientific">Riccia sorocarpa</name>
    <dbReference type="NCBI Taxonomy" id="122646"/>
    <lineage>
        <taxon>Eukaryota</taxon>
        <taxon>Viridiplantae</taxon>
        <taxon>Streptophyta</taxon>
        <taxon>Embryophyta</taxon>
        <taxon>Marchantiophyta</taxon>
        <taxon>Marchantiopsida</taxon>
        <taxon>Marchantiidae</taxon>
        <taxon>Marchantiales</taxon>
        <taxon>Ricciaceae</taxon>
        <taxon>Riccia</taxon>
    </lineage>
</organism>
<dbReference type="Proteomes" id="UP001633002">
    <property type="component" value="Unassembled WGS sequence"/>
</dbReference>
<name>A0ABD3ICV2_9MARC</name>
<dbReference type="Pfam" id="PF01915">
    <property type="entry name" value="Glyco_hydro_3_C"/>
    <property type="match status" value="1"/>
</dbReference>
<evidence type="ECO:0000313" key="10">
    <source>
        <dbReference type="EMBL" id="KAL3701533.1"/>
    </source>
</evidence>
<sequence length="619" mass="68215">MGRRSGILFYLIFSITAVFAYDLYKDPTQGVEARVQDLLKRMTLAEKIGQMTQIVRNVADYSVIKDYYIGSIMGGGGSEPEPKASVEQWENMIDHLQAGAIDTRLQIPMIYGIDAVHGHNNAYGAVIFPHNIGLGCTREPDLVNRVGAATALEVRATGVSYVFAPCIAACRDPRWGRCFESYSEDTEVIKSMTDIIYGLQGVPKTPNVPFVKDGSKVAACAKHYVGDGGTTMGINAANTVIDYQDLVKIHMSQYLDAIRKGVSTIMLSYSSWNGIKMHANKFLVTNVLKYGLKFQGIVTSDWGGIDRIGNANYTLNVLAGINAGIDMVLVPTNYTMFIFEVTRLVKEGYINMHRIDDAVTRILRVKFTMGLFEIPWADRSYSDYLGAQEHRLLAREAVRKSLVLLKNGQEGNPLLPLNKNAFKIIVTGSHADDIGRQCGGWTMTWQGSSGTITNGTTILEAIKSTVGPNTEVIYEPYPQPGFAKTQEAEYAIVVIGEPPYAESPGDNPNPNIPEEGIAAIQNICTEVKCVVILISGRPLVIEPYISLIDAFVAAWLPGSEGNGIAYVIFGDYDFQGTLSHTWFKRVDQLPMNVGDPHYDPLFPFGYGLKMNMHSSWKHT</sequence>
<feature type="chain" id="PRO_5044758232" description="beta-glucosidase" evidence="7">
    <location>
        <begin position="21"/>
        <end position="619"/>
    </location>
</feature>
<evidence type="ECO:0000256" key="4">
    <source>
        <dbReference type="ARBA" id="ARBA00022729"/>
    </source>
</evidence>
<evidence type="ECO:0000256" key="5">
    <source>
        <dbReference type="ARBA" id="ARBA00022801"/>
    </source>
</evidence>
<keyword evidence="5" id="KW-0378">Hydrolase</keyword>
<dbReference type="InterPro" id="IPR001764">
    <property type="entry name" value="Glyco_hydro_3_N"/>
</dbReference>
<feature type="signal peptide" evidence="7">
    <location>
        <begin position="1"/>
        <end position="20"/>
    </location>
</feature>
<dbReference type="SUPFAM" id="SSF52279">
    <property type="entry name" value="Beta-D-glucan exohydrolase, C-terminal domain"/>
    <property type="match status" value="1"/>
</dbReference>
<keyword evidence="11" id="KW-1185">Reference proteome</keyword>
<protein>
    <recommendedName>
        <fullName evidence="3">beta-glucosidase</fullName>
        <ecNumber evidence="3">3.2.1.21</ecNumber>
    </recommendedName>
</protein>
<reference evidence="10 11" key="1">
    <citation type="submission" date="2024-09" db="EMBL/GenBank/DDBJ databases">
        <title>Chromosome-scale assembly of Riccia sorocarpa.</title>
        <authorList>
            <person name="Paukszto L."/>
        </authorList>
    </citation>
    <scope>NUCLEOTIDE SEQUENCE [LARGE SCALE GENOMIC DNA]</scope>
    <source>
        <strain evidence="10">LP-2024</strain>
        <tissue evidence="10">Aerial parts of the thallus</tissue>
    </source>
</reference>
<keyword evidence="4 7" id="KW-0732">Signal</keyword>
<dbReference type="PANTHER" id="PTHR30620">
    <property type="entry name" value="PERIPLASMIC BETA-GLUCOSIDASE-RELATED"/>
    <property type="match status" value="1"/>
</dbReference>
<dbReference type="InterPro" id="IPR036962">
    <property type="entry name" value="Glyco_hydro_3_N_sf"/>
</dbReference>
<dbReference type="InterPro" id="IPR036881">
    <property type="entry name" value="Glyco_hydro_3_C_sf"/>
</dbReference>
<keyword evidence="6" id="KW-0326">Glycosidase</keyword>
<dbReference type="PANTHER" id="PTHR30620:SF16">
    <property type="entry name" value="LYSOSOMAL BETA GLUCOSIDASE"/>
    <property type="match status" value="1"/>
</dbReference>
<evidence type="ECO:0000313" key="11">
    <source>
        <dbReference type="Proteomes" id="UP001633002"/>
    </source>
</evidence>
<dbReference type="Pfam" id="PF00933">
    <property type="entry name" value="Glyco_hydro_3"/>
    <property type="match status" value="1"/>
</dbReference>
<dbReference type="SUPFAM" id="SSF51445">
    <property type="entry name" value="(Trans)glycosidases"/>
    <property type="match status" value="1"/>
</dbReference>
<evidence type="ECO:0000259" key="9">
    <source>
        <dbReference type="Pfam" id="PF01915"/>
    </source>
</evidence>
<dbReference type="EC" id="3.2.1.21" evidence="3"/>
<evidence type="ECO:0000256" key="6">
    <source>
        <dbReference type="ARBA" id="ARBA00023295"/>
    </source>
</evidence>
<dbReference type="InterPro" id="IPR051915">
    <property type="entry name" value="Cellulose_Degrad_GH3"/>
</dbReference>
<dbReference type="PRINTS" id="PR00133">
    <property type="entry name" value="GLHYDRLASE3"/>
</dbReference>
<proteinExistence type="inferred from homology"/>
<dbReference type="EMBL" id="JBJQOH010000001">
    <property type="protein sequence ID" value="KAL3701533.1"/>
    <property type="molecule type" value="Genomic_DNA"/>
</dbReference>
<dbReference type="GO" id="GO:0008422">
    <property type="term" value="F:beta-glucosidase activity"/>
    <property type="evidence" value="ECO:0007669"/>
    <property type="project" value="UniProtKB-EC"/>
</dbReference>
<dbReference type="FunFam" id="3.40.50.1700:FF:000002">
    <property type="entry name" value="Glycosyl hydrolase family protein"/>
    <property type="match status" value="1"/>
</dbReference>
<dbReference type="FunFam" id="3.20.20.300:FF:000003">
    <property type="entry name" value="Beta-D-glucan exohydrolase isoenzyme ExoI"/>
    <property type="match status" value="1"/>
</dbReference>
<comment type="similarity">
    <text evidence="2">Belongs to the glycosyl hydrolase 3 family.</text>
</comment>
<gene>
    <name evidence="10" type="ORF">R1sor_019555</name>
</gene>
<dbReference type="Gene3D" id="3.40.50.1700">
    <property type="entry name" value="Glycoside hydrolase family 3 C-terminal domain"/>
    <property type="match status" value="1"/>
</dbReference>
<dbReference type="Gene3D" id="3.20.20.300">
    <property type="entry name" value="Glycoside hydrolase, family 3, N-terminal domain"/>
    <property type="match status" value="1"/>
</dbReference>
<comment type="caution">
    <text evidence="10">The sequence shown here is derived from an EMBL/GenBank/DDBJ whole genome shotgun (WGS) entry which is preliminary data.</text>
</comment>
<evidence type="ECO:0000256" key="2">
    <source>
        <dbReference type="ARBA" id="ARBA00005336"/>
    </source>
</evidence>
<evidence type="ECO:0000256" key="3">
    <source>
        <dbReference type="ARBA" id="ARBA00012744"/>
    </source>
</evidence>
<evidence type="ECO:0000259" key="8">
    <source>
        <dbReference type="Pfam" id="PF00933"/>
    </source>
</evidence>
<comment type="catalytic activity">
    <reaction evidence="1">
        <text>Hydrolysis of terminal, non-reducing beta-D-glucosyl residues with release of beta-D-glucose.</text>
        <dbReference type="EC" id="3.2.1.21"/>
    </reaction>
</comment>
<dbReference type="InterPro" id="IPR002772">
    <property type="entry name" value="Glyco_hydro_3_C"/>
</dbReference>
<feature type="domain" description="Glycoside hydrolase family 3 N-terminal" evidence="8">
    <location>
        <begin position="43"/>
        <end position="365"/>
    </location>
</feature>
<dbReference type="AlphaFoldDB" id="A0ABD3ICV2"/>